<dbReference type="KEGG" id="kor:AWR26_13180"/>
<sequence>MSGKFNYGHWQYYSDTFDWNEEPRMPLAEKALSIDAFKRNGLTDTQANDLFDSGYFCYEDTEIIIDRYYGGALLSRDMVSRFGYDEIQNLFAKPCSQVWSKSASSLTEMYKIIDEAQQWATRPLLFRGQSQHYFIDRKINNPNFTIEGLGEISFLSSFWRKVLANNKNAYLDFHSLELLEWSKVFYSTFDIADIERRHQQALDNGEHMYSMQDMADSDDPVLSEFGHYRLDLVKGLDHYLADLLTTMLQHYGLYSPVIDLTTSPDVALFFATHKYAVENGLSRYTFNGTNNGKAVLYLLRDGRGEFVPYKDDPFLKNLPPERPIRQHCVVSRSNAYCVNLPGLFLEGIINLDFTLNESELPKTQANLFPGEQDDKFLRALRRHLLNPEKVSFFG</sequence>
<dbReference type="Proteomes" id="UP000182314">
    <property type="component" value="Unassembled WGS sequence"/>
</dbReference>
<evidence type="ECO:0000259" key="1">
    <source>
        <dbReference type="SMART" id="SM00901"/>
    </source>
</evidence>
<dbReference type="EMBL" id="FOKO01000002">
    <property type="protein sequence ID" value="SFC10975.1"/>
    <property type="molecule type" value="Genomic_DNA"/>
</dbReference>
<evidence type="ECO:0000313" key="5">
    <source>
        <dbReference type="Proteomes" id="UP000182314"/>
    </source>
</evidence>
<keyword evidence="4" id="KW-1185">Reference proteome</keyword>
<evidence type="ECO:0000313" key="3">
    <source>
        <dbReference type="EMBL" id="SFC10975.1"/>
    </source>
</evidence>
<dbReference type="InterPro" id="IPR014966">
    <property type="entry name" value="FRG-dom"/>
</dbReference>
<dbReference type="Pfam" id="PF08867">
    <property type="entry name" value="FRG"/>
    <property type="match status" value="1"/>
</dbReference>
<protein>
    <submittedName>
        <fullName evidence="3">FRG domain-containing protein</fullName>
    </submittedName>
</protein>
<gene>
    <name evidence="2" type="ORF">AWR26_13180</name>
    <name evidence="3" type="ORF">SAMN05216286_1626</name>
</gene>
<organism evidence="3 5">
    <name type="scientific">Kosakonia oryzae</name>
    <dbReference type="NCBI Taxonomy" id="497725"/>
    <lineage>
        <taxon>Bacteria</taxon>
        <taxon>Pseudomonadati</taxon>
        <taxon>Pseudomonadota</taxon>
        <taxon>Gammaproteobacteria</taxon>
        <taxon>Enterobacterales</taxon>
        <taxon>Enterobacteriaceae</taxon>
        <taxon>Kosakonia</taxon>
    </lineage>
</organism>
<proteinExistence type="predicted"/>
<dbReference type="Proteomes" id="UP000078227">
    <property type="component" value="Chromosome"/>
</dbReference>
<feature type="domain" description="FRG" evidence="1">
    <location>
        <begin position="120"/>
        <end position="283"/>
    </location>
</feature>
<dbReference type="RefSeq" id="WP_064566506.1">
    <property type="nucleotide sequence ID" value="NZ_CP014007.2"/>
</dbReference>
<accession>A0AA94H2C2</accession>
<dbReference type="EMBL" id="CP014007">
    <property type="protein sequence ID" value="ANI83063.1"/>
    <property type="molecule type" value="Genomic_DNA"/>
</dbReference>
<evidence type="ECO:0000313" key="2">
    <source>
        <dbReference type="EMBL" id="ANI83063.1"/>
    </source>
</evidence>
<dbReference type="AlphaFoldDB" id="A0AA94H2C2"/>
<dbReference type="SMART" id="SM00901">
    <property type="entry name" value="FRG"/>
    <property type="match status" value="1"/>
</dbReference>
<name>A0AA94H2C2_9ENTR</name>
<reference evidence="2 4" key="2">
    <citation type="submission" date="2021-03" db="EMBL/GenBank/DDBJ databases">
        <authorList>
            <person name="Li Y."/>
            <person name="Li S."/>
            <person name="Chen M."/>
            <person name="Peng G."/>
            <person name="Tan Z."/>
            <person name="An Q."/>
        </authorList>
    </citation>
    <scope>NUCLEOTIDE SEQUENCE [LARGE SCALE GENOMIC DNA]</scope>
    <source>
        <strain evidence="2 4">Ola 51</strain>
    </source>
</reference>
<reference evidence="3 5" key="1">
    <citation type="submission" date="2016-10" db="EMBL/GenBank/DDBJ databases">
        <authorList>
            <person name="Varghese N."/>
            <person name="Submissions S."/>
        </authorList>
    </citation>
    <scope>NUCLEOTIDE SEQUENCE [LARGE SCALE GENOMIC DNA]</scope>
    <source>
        <strain evidence="3 5">CGMCC 1.7012</strain>
    </source>
</reference>
<evidence type="ECO:0000313" key="4">
    <source>
        <dbReference type="Proteomes" id="UP000078227"/>
    </source>
</evidence>